<dbReference type="AlphaFoldDB" id="A0A9P4L3Q5"/>
<gene>
    <name evidence="2" type="ORF">K460DRAFT_410051</name>
</gene>
<accession>A0A9P4L3Q5</accession>
<evidence type="ECO:0000313" key="2">
    <source>
        <dbReference type="EMBL" id="KAF1840635.1"/>
    </source>
</evidence>
<organism evidence="2 3">
    <name type="scientific">Cucurbitaria berberidis CBS 394.84</name>
    <dbReference type="NCBI Taxonomy" id="1168544"/>
    <lineage>
        <taxon>Eukaryota</taxon>
        <taxon>Fungi</taxon>
        <taxon>Dikarya</taxon>
        <taxon>Ascomycota</taxon>
        <taxon>Pezizomycotina</taxon>
        <taxon>Dothideomycetes</taxon>
        <taxon>Pleosporomycetidae</taxon>
        <taxon>Pleosporales</taxon>
        <taxon>Pleosporineae</taxon>
        <taxon>Cucurbitariaceae</taxon>
        <taxon>Cucurbitaria</taxon>
    </lineage>
</organism>
<dbReference type="GeneID" id="63854575"/>
<dbReference type="Proteomes" id="UP000800039">
    <property type="component" value="Unassembled WGS sequence"/>
</dbReference>
<evidence type="ECO:0000256" key="1">
    <source>
        <dbReference type="SAM" id="MobiDB-lite"/>
    </source>
</evidence>
<evidence type="ECO:0000313" key="3">
    <source>
        <dbReference type="Proteomes" id="UP000800039"/>
    </source>
</evidence>
<name>A0A9P4L3Q5_9PLEO</name>
<comment type="caution">
    <text evidence="2">The sequence shown here is derived from an EMBL/GenBank/DDBJ whole genome shotgun (WGS) entry which is preliminary data.</text>
</comment>
<keyword evidence="3" id="KW-1185">Reference proteome</keyword>
<sequence length="204" mass="22692">MTASCRNLSTSVLIRNNISFPEDRVNTYGIFKQADRNLWAEDASPGDQGILWVENTPHAATRTRKRSRAEFDGEEGGVGEMDEGIGGAIRVRLHGTDNENVTSLGGNVPDGDITDAELEIVRIELTNDRKKEEQQNGAAYDSLGARRANRIQLERQCINEYLRSNLQVAAEQCFPKIPAPPLENLYTEQKKDVISAHALVELTR</sequence>
<feature type="region of interest" description="Disordered" evidence="1">
    <location>
        <begin position="63"/>
        <end position="82"/>
    </location>
</feature>
<reference evidence="2" key="1">
    <citation type="submission" date="2020-01" db="EMBL/GenBank/DDBJ databases">
        <authorList>
            <consortium name="DOE Joint Genome Institute"/>
            <person name="Haridas S."/>
            <person name="Albert R."/>
            <person name="Binder M."/>
            <person name="Bloem J."/>
            <person name="Labutti K."/>
            <person name="Salamov A."/>
            <person name="Andreopoulos B."/>
            <person name="Baker S.E."/>
            <person name="Barry K."/>
            <person name="Bills G."/>
            <person name="Bluhm B.H."/>
            <person name="Cannon C."/>
            <person name="Castanera R."/>
            <person name="Culley D.E."/>
            <person name="Daum C."/>
            <person name="Ezra D."/>
            <person name="Gonzalez J.B."/>
            <person name="Henrissat B."/>
            <person name="Kuo A."/>
            <person name="Liang C."/>
            <person name="Lipzen A."/>
            <person name="Lutzoni F."/>
            <person name="Magnuson J."/>
            <person name="Mondo S."/>
            <person name="Nolan M."/>
            <person name="Ohm R."/>
            <person name="Pangilinan J."/>
            <person name="Park H.-J."/>
            <person name="Ramirez L."/>
            <person name="Alfaro M."/>
            <person name="Sun H."/>
            <person name="Tritt A."/>
            <person name="Yoshinaga Y."/>
            <person name="Zwiers L.-H."/>
            <person name="Turgeon B.G."/>
            <person name="Goodwin S.B."/>
            <person name="Spatafora J.W."/>
            <person name="Crous P.W."/>
            <person name="Grigoriev I.V."/>
        </authorList>
    </citation>
    <scope>NUCLEOTIDE SEQUENCE</scope>
    <source>
        <strain evidence="2">CBS 394.84</strain>
    </source>
</reference>
<protein>
    <submittedName>
        <fullName evidence="2">Uncharacterized protein</fullName>
    </submittedName>
</protein>
<proteinExistence type="predicted"/>
<dbReference type="EMBL" id="ML976619">
    <property type="protein sequence ID" value="KAF1840635.1"/>
    <property type="molecule type" value="Genomic_DNA"/>
</dbReference>
<dbReference type="RefSeq" id="XP_040783198.1">
    <property type="nucleotide sequence ID" value="XM_040937325.1"/>
</dbReference>
<feature type="compositionally biased region" description="Acidic residues" evidence="1">
    <location>
        <begin position="72"/>
        <end position="82"/>
    </location>
</feature>
<dbReference type="OrthoDB" id="10303349at2759"/>